<dbReference type="EMBL" id="CAKLCB010000073">
    <property type="protein sequence ID" value="CAH0514534.1"/>
    <property type="molecule type" value="Genomic_DNA"/>
</dbReference>
<keyword evidence="6" id="KW-1185">Reference proteome</keyword>
<dbReference type="Proteomes" id="UP001158986">
    <property type="component" value="Unassembled WGS sequence"/>
</dbReference>
<dbReference type="SMART" id="SM00198">
    <property type="entry name" value="SCP"/>
    <property type="match status" value="1"/>
</dbReference>
<feature type="compositionally biased region" description="Polar residues" evidence="1">
    <location>
        <begin position="341"/>
        <end position="362"/>
    </location>
</feature>
<dbReference type="Proteomes" id="UP001160483">
    <property type="component" value="Unassembled WGS sequence"/>
</dbReference>
<dbReference type="AlphaFoldDB" id="A0AAU9KYW9"/>
<evidence type="ECO:0000256" key="1">
    <source>
        <dbReference type="SAM" id="MobiDB-lite"/>
    </source>
</evidence>
<protein>
    <recommendedName>
        <fullName evidence="3">SCP domain-containing protein</fullName>
    </recommendedName>
</protein>
<name>A0AAU9KYW9_9STRA</name>
<evidence type="ECO:0000259" key="3">
    <source>
        <dbReference type="SMART" id="SM00198"/>
    </source>
</evidence>
<keyword evidence="2" id="KW-1133">Transmembrane helix</keyword>
<keyword evidence="2" id="KW-0812">Transmembrane</keyword>
<feature type="compositionally biased region" description="Low complexity" evidence="1">
    <location>
        <begin position="262"/>
        <end position="333"/>
    </location>
</feature>
<dbReference type="Gene3D" id="3.40.33.10">
    <property type="entry name" value="CAP"/>
    <property type="match status" value="1"/>
</dbReference>
<evidence type="ECO:0000313" key="6">
    <source>
        <dbReference type="Proteomes" id="UP001158986"/>
    </source>
</evidence>
<evidence type="ECO:0000313" key="5">
    <source>
        <dbReference type="EMBL" id="CAH0514534.1"/>
    </source>
</evidence>
<proteinExistence type="predicted"/>
<feature type="transmembrane region" description="Helical" evidence="2">
    <location>
        <begin position="431"/>
        <end position="454"/>
    </location>
</feature>
<evidence type="ECO:0000256" key="2">
    <source>
        <dbReference type="SAM" id="Phobius"/>
    </source>
</evidence>
<dbReference type="PRINTS" id="PR00837">
    <property type="entry name" value="V5TPXLIKE"/>
</dbReference>
<evidence type="ECO:0000313" key="7">
    <source>
        <dbReference type="Proteomes" id="UP001160483"/>
    </source>
</evidence>
<dbReference type="Pfam" id="PF00188">
    <property type="entry name" value="CAP"/>
    <property type="match status" value="1"/>
</dbReference>
<dbReference type="InterPro" id="IPR014044">
    <property type="entry name" value="CAP_dom"/>
</dbReference>
<dbReference type="InterPro" id="IPR001283">
    <property type="entry name" value="CRISP-related"/>
</dbReference>
<sequence length="475" mass="48688">MCRIGWSPDLAIAATTTATKCLATSAPGVNVYQSSTNNSVSLIDDAIQQWVIETSMTTLKTLTQPGASDVEVGQGTYNLYSQILWASTTSVGCAVASCLGGQMVVCEFSPAGNDGSSAWYIHANTASKCPSGTTASQGLCIVEGDAANDPIAPIPAGKLTYEVYPAYVANMQTLLIETARSIANGQKPQAIPSSPTDTTPVPISATSETSLISAMENGSLTAMDKTDKTSMSTSGYSNSSPMASSPLTKIDKAPTSTSGYLNSSPAAASPSAETGTTSTSTSGYANSSPTASSPSTETEKSSTSTSGYSNSSPTASSPSIETEKSSSSLSTSTKTEKPTMPSLSTDPSSKFSPKQDSQSTTPLRDKEDTGPGTVKASSGSGSTFMNQDTSSNIDDPPSINSDESKVFPPTSKPGAATSINNKTSKSSGSGISVAGMAGIAMLTIVVFGSIGVVISYKRNQQRQREIMRDGGIRII</sequence>
<evidence type="ECO:0000313" key="4">
    <source>
        <dbReference type="EMBL" id="CAH0478520.1"/>
    </source>
</evidence>
<accession>A0AAU9KYW9</accession>
<feature type="region of interest" description="Disordered" evidence="1">
    <location>
        <begin position="220"/>
        <end position="429"/>
    </location>
</feature>
<reference evidence="4 6" key="1">
    <citation type="submission" date="2021-11" db="EMBL/GenBank/DDBJ databases">
        <authorList>
            <person name="Islam A."/>
            <person name="Islam S."/>
            <person name="Flora M.S."/>
            <person name="Rahman M."/>
            <person name="Ziaur R.M."/>
            <person name="Epstein J.H."/>
            <person name="Hassan M."/>
            <person name="Klassen M."/>
            <person name="Woodard K."/>
            <person name="Webb A."/>
            <person name="Webby R.J."/>
            <person name="El Zowalaty M.E."/>
        </authorList>
    </citation>
    <scope>NUCLEOTIDE SEQUENCE</scope>
    <source>
        <strain evidence="5">Pbs1</strain>
        <strain evidence="4">Pbs3</strain>
    </source>
</reference>
<dbReference type="InterPro" id="IPR035940">
    <property type="entry name" value="CAP_sf"/>
</dbReference>
<feature type="compositionally biased region" description="Polar residues" evidence="1">
    <location>
        <begin position="417"/>
        <end position="429"/>
    </location>
</feature>
<dbReference type="SUPFAM" id="SSF55797">
    <property type="entry name" value="PR-1-like"/>
    <property type="match status" value="1"/>
</dbReference>
<keyword evidence="2" id="KW-0472">Membrane</keyword>
<dbReference type="EMBL" id="CAKKTJ010000258">
    <property type="protein sequence ID" value="CAH0478520.1"/>
    <property type="molecule type" value="Genomic_DNA"/>
</dbReference>
<comment type="caution">
    <text evidence="4">The sequence shown here is derived from an EMBL/GenBank/DDBJ whole genome shotgun (WGS) entry which is preliminary data.</text>
</comment>
<feature type="compositionally biased region" description="Low complexity" evidence="1">
    <location>
        <begin position="230"/>
        <end position="240"/>
    </location>
</feature>
<gene>
    <name evidence="5" type="ORF">PBS001_LOCUS1281</name>
    <name evidence="4" type="ORF">PBS003_LOCUS5213</name>
</gene>
<dbReference type="PANTHER" id="PTHR10334">
    <property type="entry name" value="CYSTEINE-RICH SECRETORY PROTEIN-RELATED"/>
    <property type="match status" value="1"/>
</dbReference>
<feature type="compositionally biased region" description="Polar residues" evidence="1">
    <location>
        <begin position="375"/>
        <end position="401"/>
    </location>
</feature>
<feature type="domain" description="SCP" evidence="3">
    <location>
        <begin position="2"/>
        <end position="116"/>
    </location>
</feature>
<organism evidence="4 7">
    <name type="scientific">Peronospora belbahrii</name>
    <dbReference type="NCBI Taxonomy" id="622444"/>
    <lineage>
        <taxon>Eukaryota</taxon>
        <taxon>Sar</taxon>
        <taxon>Stramenopiles</taxon>
        <taxon>Oomycota</taxon>
        <taxon>Peronosporomycetes</taxon>
        <taxon>Peronosporales</taxon>
        <taxon>Peronosporaceae</taxon>
        <taxon>Peronospora</taxon>
    </lineage>
</organism>